<feature type="compositionally biased region" description="Basic and acidic residues" evidence="10">
    <location>
        <begin position="316"/>
        <end position="326"/>
    </location>
</feature>
<organism evidence="13 14">
    <name type="scientific">Halomonas fontilapidosi</name>
    <dbReference type="NCBI Taxonomy" id="616675"/>
    <lineage>
        <taxon>Bacteria</taxon>
        <taxon>Pseudomonadati</taxon>
        <taxon>Pseudomonadota</taxon>
        <taxon>Gammaproteobacteria</taxon>
        <taxon>Oceanospirillales</taxon>
        <taxon>Halomonadaceae</taxon>
        <taxon>Halomonas</taxon>
    </lineage>
</organism>
<dbReference type="Gene3D" id="3.30.450.20">
    <property type="entry name" value="PAS domain"/>
    <property type="match status" value="1"/>
</dbReference>
<dbReference type="RefSeq" id="WP_183313176.1">
    <property type="nucleotide sequence ID" value="NZ_JACHXQ010000001.1"/>
</dbReference>
<dbReference type="Pfam" id="PF08269">
    <property type="entry name" value="dCache_2"/>
    <property type="match status" value="1"/>
</dbReference>
<evidence type="ECO:0000256" key="10">
    <source>
        <dbReference type="SAM" id="MobiDB-lite"/>
    </source>
</evidence>
<gene>
    <name evidence="13" type="ORF">FHR95_000420</name>
</gene>
<dbReference type="GO" id="GO:0005886">
    <property type="term" value="C:plasma membrane"/>
    <property type="evidence" value="ECO:0007669"/>
    <property type="project" value="UniProtKB-SubCell"/>
</dbReference>
<reference evidence="13 14" key="1">
    <citation type="submission" date="2020-08" db="EMBL/GenBank/DDBJ databases">
        <title>Genomic Encyclopedia of Type Strains, Phase III (KMG-III): the genomes of soil and plant-associated and newly described type strains.</title>
        <authorList>
            <person name="Whitman W."/>
        </authorList>
    </citation>
    <scope>NUCLEOTIDE SEQUENCE [LARGE SCALE GENOMIC DNA]</scope>
    <source>
        <strain evidence="13 14">CECT 7341</strain>
    </source>
</reference>
<keyword evidence="6 11" id="KW-0472">Membrane</keyword>
<evidence type="ECO:0000256" key="9">
    <source>
        <dbReference type="PROSITE-ProRule" id="PRU00284"/>
    </source>
</evidence>
<sequence>MQKMTMTKKLWGSLGIIWVAMLVLVGWGAWETRLTMLEERRNAMGDYVDMAINVIGDHAERSERGELPLAEAKRRAASAVREMTYDQGRGYLYIFNGDYELLAHPRLPVGTSVADFQNEEGRYLFREFVEDVKTDDGVVDYLWAHASDEDALAEKSSLNVLFEEWGWYIGTGVYVDDIDSAFLASLTHYLLALLGIGIPVSLLMGLVIRGVTRRLGGDPHYAAEMVREIAEGRLDHAIRLGDKDRDSLLFDIERMRAALAGTIGDIHRSTDEVNGVVEEIGAGNDELATRTEQQAASLAETASSMEQLTATVKQNAEHSGKARELAGETASNAARGHESMARVEASMSGINESAGQMSTIVDTIDSIAFQTNILALNASVEAARAGEHGRGFAVVAEEVRNLASRSSQAAQEIKALIETSDGKVVEGTRMVQETGKIIEIMVTDIQQLSTLIGEISSASEEQSHGIEQVNEAVSQMDRMTQQNAGLVEEHSAASQRLIVQSHQLRDHVARFSIAASGRRQGTSETLEASPDTEQRQSVADSSQYEMADA</sequence>
<dbReference type="Gene3D" id="1.10.287.950">
    <property type="entry name" value="Methyl-accepting chemotaxis protein"/>
    <property type="match status" value="1"/>
</dbReference>
<dbReference type="InterPro" id="IPR004089">
    <property type="entry name" value="MCPsignal_dom"/>
</dbReference>
<keyword evidence="5 11" id="KW-1133">Transmembrane helix</keyword>
<dbReference type="InterPro" id="IPR033480">
    <property type="entry name" value="sCache_2"/>
</dbReference>
<keyword evidence="2" id="KW-1003">Cell membrane</keyword>
<feature type="transmembrane region" description="Helical" evidence="11">
    <location>
        <begin position="189"/>
        <end position="208"/>
    </location>
</feature>
<evidence type="ECO:0000256" key="1">
    <source>
        <dbReference type="ARBA" id="ARBA00004651"/>
    </source>
</evidence>
<evidence type="ECO:0000256" key="6">
    <source>
        <dbReference type="ARBA" id="ARBA00023136"/>
    </source>
</evidence>
<dbReference type="FunFam" id="1.10.287.950:FF:000001">
    <property type="entry name" value="Methyl-accepting chemotaxis sensory transducer"/>
    <property type="match status" value="1"/>
</dbReference>
<protein>
    <submittedName>
        <fullName evidence="13">Methyl-accepting chemotaxis protein</fullName>
    </submittedName>
</protein>
<feature type="compositionally biased region" description="Polar residues" evidence="10">
    <location>
        <begin position="535"/>
        <end position="549"/>
    </location>
</feature>
<keyword evidence="14" id="KW-1185">Reference proteome</keyword>
<dbReference type="PANTHER" id="PTHR43531">
    <property type="entry name" value="PROTEIN ICFG"/>
    <property type="match status" value="1"/>
</dbReference>
<feature type="transmembrane region" description="Helical" evidence="11">
    <location>
        <begin position="12"/>
        <end position="30"/>
    </location>
</feature>
<name>A0A7W5DHT6_9GAMM</name>
<feature type="domain" description="Methyl-accepting transducer" evidence="12">
    <location>
        <begin position="269"/>
        <end position="498"/>
    </location>
</feature>
<dbReference type="CDD" id="cd11386">
    <property type="entry name" value="MCP_signal"/>
    <property type="match status" value="1"/>
</dbReference>
<dbReference type="InterPro" id="IPR051310">
    <property type="entry name" value="MCP_chemotaxis"/>
</dbReference>
<dbReference type="PROSITE" id="PS50111">
    <property type="entry name" value="CHEMOTAXIS_TRANSDUC_2"/>
    <property type="match status" value="1"/>
</dbReference>
<keyword evidence="7 9" id="KW-0807">Transducer</keyword>
<evidence type="ECO:0000256" key="5">
    <source>
        <dbReference type="ARBA" id="ARBA00022989"/>
    </source>
</evidence>
<dbReference type="GO" id="GO:0006935">
    <property type="term" value="P:chemotaxis"/>
    <property type="evidence" value="ECO:0007669"/>
    <property type="project" value="UniProtKB-KW"/>
</dbReference>
<feature type="region of interest" description="Disordered" evidence="10">
    <location>
        <begin position="316"/>
        <end position="336"/>
    </location>
</feature>
<comment type="caution">
    <text evidence="13">The sequence shown here is derived from an EMBL/GenBank/DDBJ whole genome shotgun (WGS) entry which is preliminary data.</text>
</comment>
<proteinExistence type="inferred from homology"/>
<evidence type="ECO:0000313" key="14">
    <source>
        <dbReference type="Proteomes" id="UP000563050"/>
    </source>
</evidence>
<dbReference type="SMART" id="SM01049">
    <property type="entry name" value="Cache_2"/>
    <property type="match status" value="1"/>
</dbReference>
<accession>A0A7W5DHT6</accession>
<dbReference type="Proteomes" id="UP000563050">
    <property type="component" value="Unassembled WGS sequence"/>
</dbReference>
<dbReference type="AlphaFoldDB" id="A0A7W5DHT6"/>
<evidence type="ECO:0000256" key="11">
    <source>
        <dbReference type="SAM" id="Phobius"/>
    </source>
</evidence>
<dbReference type="InterPro" id="IPR004010">
    <property type="entry name" value="Double_Cache_2"/>
</dbReference>
<dbReference type="SMART" id="SM00283">
    <property type="entry name" value="MA"/>
    <property type="match status" value="1"/>
</dbReference>
<dbReference type="GO" id="GO:0007165">
    <property type="term" value="P:signal transduction"/>
    <property type="evidence" value="ECO:0007669"/>
    <property type="project" value="UniProtKB-KW"/>
</dbReference>
<evidence type="ECO:0000256" key="7">
    <source>
        <dbReference type="ARBA" id="ARBA00023224"/>
    </source>
</evidence>
<evidence type="ECO:0000256" key="8">
    <source>
        <dbReference type="ARBA" id="ARBA00029447"/>
    </source>
</evidence>
<dbReference type="PANTHER" id="PTHR43531:SF11">
    <property type="entry name" value="METHYL-ACCEPTING CHEMOTAXIS PROTEIN 3"/>
    <property type="match status" value="1"/>
</dbReference>
<evidence type="ECO:0000256" key="3">
    <source>
        <dbReference type="ARBA" id="ARBA00022500"/>
    </source>
</evidence>
<dbReference type="EMBL" id="JACHXQ010000001">
    <property type="protein sequence ID" value="MBB3182896.1"/>
    <property type="molecule type" value="Genomic_DNA"/>
</dbReference>
<comment type="subcellular location">
    <subcellularLocation>
        <location evidence="1">Cell membrane</location>
        <topology evidence="1">Multi-pass membrane protein</topology>
    </subcellularLocation>
</comment>
<keyword evidence="4 11" id="KW-0812">Transmembrane</keyword>
<feature type="region of interest" description="Disordered" evidence="10">
    <location>
        <begin position="515"/>
        <end position="549"/>
    </location>
</feature>
<dbReference type="Pfam" id="PF00015">
    <property type="entry name" value="MCPsignal"/>
    <property type="match status" value="1"/>
</dbReference>
<evidence type="ECO:0000256" key="4">
    <source>
        <dbReference type="ARBA" id="ARBA00022692"/>
    </source>
</evidence>
<dbReference type="SUPFAM" id="SSF58104">
    <property type="entry name" value="Methyl-accepting chemotaxis protein (MCP) signaling domain"/>
    <property type="match status" value="1"/>
</dbReference>
<evidence type="ECO:0000256" key="2">
    <source>
        <dbReference type="ARBA" id="ARBA00022475"/>
    </source>
</evidence>
<evidence type="ECO:0000259" key="12">
    <source>
        <dbReference type="PROSITE" id="PS50111"/>
    </source>
</evidence>
<keyword evidence="3" id="KW-0145">Chemotaxis</keyword>
<comment type="similarity">
    <text evidence="8">Belongs to the methyl-accepting chemotaxis (MCP) protein family.</text>
</comment>
<evidence type="ECO:0000313" key="13">
    <source>
        <dbReference type="EMBL" id="MBB3182896.1"/>
    </source>
</evidence>